<keyword evidence="8" id="KW-1185">Reference proteome</keyword>
<feature type="chain" id="PRO_5015521653" description="Spermidine/putrescine ABC transporter substrate-binding protein" evidence="6">
    <location>
        <begin position="25"/>
        <end position="424"/>
    </location>
</feature>
<gene>
    <name evidence="7" type="ORF">KMAL_07150</name>
</gene>
<dbReference type="SUPFAM" id="SSF53850">
    <property type="entry name" value="Periplasmic binding protein-like II"/>
    <property type="match status" value="2"/>
</dbReference>
<name>A0A2S3W3T7_9PROT</name>
<dbReference type="AlphaFoldDB" id="A0A2S3W3T7"/>
<dbReference type="Proteomes" id="UP000237344">
    <property type="component" value="Unassembled WGS sequence"/>
</dbReference>
<dbReference type="PRINTS" id="PR00909">
    <property type="entry name" value="SPERMDNBNDNG"/>
</dbReference>
<evidence type="ECO:0000256" key="6">
    <source>
        <dbReference type="SAM" id="SignalP"/>
    </source>
</evidence>
<feature type="compositionally biased region" description="Low complexity" evidence="5">
    <location>
        <begin position="282"/>
        <end position="302"/>
    </location>
</feature>
<dbReference type="GO" id="GO:0019808">
    <property type="term" value="F:polyamine binding"/>
    <property type="evidence" value="ECO:0007669"/>
    <property type="project" value="InterPro"/>
</dbReference>
<sequence>MSGWSGYGLLSAATAVLLATTPLACPTAHARDDVLNILTSCDHEDPELLRPFEKENAVQVHFRDIDTVESVMSIIRQAQPGDWDLVATDEAELMPMARNGMLMALDPADFPTTGIPAAVADPQAGSFDGHLYAVPEKFGYFAIAFDQAKVSAQALSDINEIWKPQYQGRVAIYDSWLPVLSYLALALGRDPASLSDADLPALQAKLVALKANAAVVGDMATVQQALADGQVDIVVGGGAWTTAGIGHDGAVQKGQPAPAGSPDSDGDDDSDDAPPLPPGAHPATQPDAASAGASATAATPAPVAAPAPAPVLSAHPTLTYLIPHQGALRWQQAVSILSSSQRRDMALRFAKYLRTPQAQAHLATSSCYWGMPADMRTPLDPTIRAALHWDEQPAQIAATRMLPQLSADMNQKLQAMWTSVMQAP</sequence>
<accession>A0A2S3W3T7</accession>
<evidence type="ECO:0008006" key="9">
    <source>
        <dbReference type="Google" id="ProtNLM"/>
    </source>
</evidence>
<organism evidence="7 8">
    <name type="scientific">Novacetimonas maltaceti</name>
    <dbReference type="NCBI Taxonomy" id="1203393"/>
    <lineage>
        <taxon>Bacteria</taxon>
        <taxon>Pseudomonadati</taxon>
        <taxon>Pseudomonadota</taxon>
        <taxon>Alphaproteobacteria</taxon>
        <taxon>Acetobacterales</taxon>
        <taxon>Acetobacteraceae</taxon>
        <taxon>Novacetimonas</taxon>
    </lineage>
</organism>
<feature type="region of interest" description="Disordered" evidence="5">
    <location>
        <begin position="246"/>
        <end position="304"/>
    </location>
</feature>
<dbReference type="GO" id="GO:0042597">
    <property type="term" value="C:periplasmic space"/>
    <property type="evidence" value="ECO:0007669"/>
    <property type="project" value="UniProtKB-SubCell"/>
</dbReference>
<dbReference type="Pfam" id="PF13416">
    <property type="entry name" value="SBP_bac_8"/>
    <property type="match status" value="1"/>
</dbReference>
<evidence type="ECO:0000256" key="5">
    <source>
        <dbReference type="SAM" id="MobiDB-lite"/>
    </source>
</evidence>
<reference evidence="7 8" key="1">
    <citation type="submission" date="2018-01" db="EMBL/GenBank/DDBJ databases">
        <title>Draft Genome Sequence of Komagataeibacter maltaceti LMG 1529, a Vinegar Producing Acetic Acid Bacterium Isolated from Malt Vinegar Brewery Acetifiers.</title>
        <authorList>
            <person name="Zhang Q."/>
            <person name="Hollensteiner J."/>
            <person name="Poehlein A."/>
            <person name="Daniel R."/>
        </authorList>
    </citation>
    <scope>NUCLEOTIDE SEQUENCE [LARGE SCALE GENOMIC DNA]</scope>
    <source>
        <strain evidence="7 8">LMG 1529</strain>
    </source>
</reference>
<keyword evidence="3 6" id="KW-0732">Signal</keyword>
<evidence type="ECO:0000256" key="3">
    <source>
        <dbReference type="ARBA" id="ARBA00022729"/>
    </source>
</evidence>
<evidence type="ECO:0000256" key="4">
    <source>
        <dbReference type="ARBA" id="ARBA00022764"/>
    </source>
</evidence>
<dbReference type="InterPro" id="IPR006059">
    <property type="entry name" value="SBP"/>
</dbReference>
<comment type="subcellular location">
    <subcellularLocation>
        <location evidence="1">Periplasm</location>
    </subcellularLocation>
</comment>
<evidence type="ECO:0000313" key="7">
    <source>
        <dbReference type="EMBL" id="POF63536.1"/>
    </source>
</evidence>
<protein>
    <recommendedName>
        <fullName evidence="9">Spermidine/putrescine ABC transporter substrate-binding protein</fullName>
    </recommendedName>
</protein>
<dbReference type="OrthoDB" id="7813639at2"/>
<keyword evidence="4" id="KW-0574">Periplasm</keyword>
<evidence type="ECO:0000256" key="2">
    <source>
        <dbReference type="ARBA" id="ARBA00022448"/>
    </source>
</evidence>
<dbReference type="RefSeq" id="WP_110094393.1">
    <property type="nucleotide sequence ID" value="NZ_NKUE01000015.1"/>
</dbReference>
<keyword evidence="2" id="KW-0813">Transport</keyword>
<evidence type="ECO:0000313" key="8">
    <source>
        <dbReference type="Proteomes" id="UP000237344"/>
    </source>
</evidence>
<dbReference type="EMBL" id="POTC01000006">
    <property type="protein sequence ID" value="POF63536.1"/>
    <property type="molecule type" value="Genomic_DNA"/>
</dbReference>
<dbReference type="InterPro" id="IPR001188">
    <property type="entry name" value="Sperm_putr-bd"/>
</dbReference>
<evidence type="ECO:0000256" key="1">
    <source>
        <dbReference type="ARBA" id="ARBA00004418"/>
    </source>
</evidence>
<dbReference type="PANTHER" id="PTHR30222">
    <property type="entry name" value="SPERMIDINE/PUTRESCINE-BINDING PERIPLASMIC PROTEIN"/>
    <property type="match status" value="1"/>
</dbReference>
<proteinExistence type="predicted"/>
<dbReference type="Gene3D" id="3.40.190.10">
    <property type="entry name" value="Periplasmic binding protein-like II"/>
    <property type="match status" value="2"/>
</dbReference>
<comment type="caution">
    <text evidence="7">The sequence shown here is derived from an EMBL/GenBank/DDBJ whole genome shotgun (WGS) entry which is preliminary data.</text>
</comment>
<feature type="signal peptide" evidence="6">
    <location>
        <begin position="1"/>
        <end position="24"/>
    </location>
</feature>
<dbReference type="GO" id="GO:0015846">
    <property type="term" value="P:polyamine transport"/>
    <property type="evidence" value="ECO:0007669"/>
    <property type="project" value="InterPro"/>
</dbReference>
<dbReference type="PANTHER" id="PTHR30222:SF17">
    <property type="entry name" value="SPERMIDINE_PUTRESCINE-BINDING PERIPLASMIC PROTEIN"/>
    <property type="match status" value="1"/>
</dbReference>